<evidence type="ECO:0000256" key="4">
    <source>
        <dbReference type="SAM" id="MobiDB-lite"/>
    </source>
</evidence>
<dbReference type="Gene3D" id="6.10.30.30">
    <property type="match status" value="1"/>
</dbReference>
<dbReference type="SMART" id="SM00498">
    <property type="entry name" value="FH2"/>
    <property type="match status" value="1"/>
</dbReference>
<evidence type="ECO:0000256" key="1">
    <source>
        <dbReference type="ARBA" id="ARBA00008214"/>
    </source>
</evidence>
<dbReference type="PROSITE" id="PS51232">
    <property type="entry name" value="GBD_FH3"/>
    <property type="match status" value="1"/>
</dbReference>
<evidence type="ECO:0000313" key="8">
    <source>
        <dbReference type="EMBL" id="QAT94454.1"/>
    </source>
</evidence>
<dbReference type="EMBL" id="MK061308">
    <property type="protein sequence ID" value="QAT94454.1"/>
    <property type="molecule type" value="mRNA"/>
</dbReference>
<feature type="domain" description="FH2" evidence="7">
    <location>
        <begin position="613"/>
        <end position="1010"/>
    </location>
</feature>
<dbReference type="SUPFAM" id="SSF48371">
    <property type="entry name" value="ARM repeat"/>
    <property type="match status" value="1"/>
</dbReference>
<dbReference type="InterPro" id="IPR042201">
    <property type="entry name" value="FH2_Formin_sf"/>
</dbReference>
<dbReference type="SUPFAM" id="SSF101447">
    <property type="entry name" value="Formin homology 2 domain (FH2 domain)"/>
    <property type="match status" value="1"/>
</dbReference>
<dbReference type="InterPro" id="IPR015425">
    <property type="entry name" value="FH2_Formin"/>
</dbReference>
<accession>A0A410SF62</accession>
<dbReference type="SMART" id="SM01140">
    <property type="entry name" value="Drf_GBD"/>
    <property type="match status" value="1"/>
</dbReference>
<evidence type="ECO:0000259" key="6">
    <source>
        <dbReference type="PROSITE" id="PS51232"/>
    </source>
</evidence>
<dbReference type="GO" id="GO:0005884">
    <property type="term" value="C:actin filament"/>
    <property type="evidence" value="ECO:0007669"/>
    <property type="project" value="TreeGrafter"/>
</dbReference>
<dbReference type="SMART" id="SM01139">
    <property type="entry name" value="Drf_FH3"/>
    <property type="match status" value="1"/>
</dbReference>
<feature type="region of interest" description="Disordered" evidence="4">
    <location>
        <begin position="498"/>
        <end position="621"/>
    </location>
</feature>
<feature type="coiled-coil region" evidence="3">
    <location>
        <begin position="977"/>
        <end position="1024"/>
    </location>
</feature>
<feature type="coiled-coil region" evidence="3">
    <location>
        <begin position="456"/>
        <end position="497"/>
    </location>
</feature>
<feature type="compositionally biased region" description="Basic and acidic residues" evidence="4">
    <location>
        <begin position="1090"/>
        <end position="1129"/>
    </location>
</feature>
<dbReference type="Pfam" id="PF06367">
    <property type="entry name" value="Drf_FH3"/>
    <property type="match status" value="1"/>
</dbReference>
<dbReference type="PROSITE" id="PS51231">
    <property type="entry name" value="DAD"/>
    <property type="match status" value="1"/>
</dbReference>
<comment type="similarity">
    <text evidence="1">Belongs to the formin homology family. Diaphanous subfamily.</text>
</comment>
<dbReference type="InterPro" id="IPR011989">
    <property type="entry name" value="ARM-like"/>
</dbReference>
<dbReference type="PROSITE" id="PS51444">
    <property type="entry name" value="FH2"/>
    <property type="match status" value="1"/>
</dbReference>
<dbReference type="InterPro" id="IPR014767">
    <property type="entry name" value="DAD_dom"/>
</dbReference>
<dbReference type="AlphaFoldDB" id="A0A410SF62"/>
<dbReference type="Gene3D" id="1.25.10.10">
    <property type="entry name" value="Leucine-rich Repeat Variant"/>
    <property type="match status" value="1"/>
</dbReference>
<evidence type="ECO:0000256" key="2">
    <source>
        <dbReference type="ARBA" id="ARBA00023054"/>
    </source>
</evidence>
<organism evidence="8">
    <name type="scientific">Bradybaena similaris</name>
    <dbReference type="NCBI Taxonomy" id="145626"/>
    <lineage>
        <taxon>Eukaryota</taxon>
        <taxon>Metazoa</taxon>
        <taxon>Spiralia</taxon>
        <taxon>Lophotrochozoa</taxon>
        <taxon>Mollusca</taxon>
        <taxon>Gastropoda</taxon>
        <taxon>Heterobranchia</taxon>
        <taxon>Euthyneura</taxon>
        <taxon>Panpulmonata</taxon>
        <taxon>Eupulmonata</taxon>
        <taxon>Stylommatophora</taxon>
        <taxon>Helicina</taxon>
        <taxon>Camaenoidea</taxon>
        <taxon>Camaenidae</taxon>
        <taxon>Bradybaeninae</taxon>
        <taxon>Bradybaena</taxon>
    </lineage>
</organism>
<dbReference type="Pfam" id="PF06371">
    <property type="entry name" value="Drf_GBD"/>
    <property type="match status" value="1"/>
</dbReference>
<evidence type="ECO:0000259" key="5">
    <source>
        <dbReference type="PROSITE" id="PS51231"/>
    </source>
</evidence>
<feature type="domain" description="GBD/FH3" evidence="6">
    <location>
        <begin position="59"/>
        <end position="415"/>
    </location>
</feature>
<reference evidence="8" key="1">
    <citation type="journal article" date="2019" name="Zoological Lett">
        <title>Heterochirality results from reduction of maternal diaph expression in a terrestrial pulmonate snail.</title>
        <authorList>
            <person name="Noda T."/>
            <person name="Satoh N."/>
            <person name="Asami T."/>
        </authorList>
    </citation>
    <scope>NUCLEOTIDE SEQUENCE</scope>
    <source>
        <strain evidence="8">Diaph-a_x1</strain>
    </source>
</reference>
<evidence type="ECO:0000256" key="3">
    <source>
        <dbReference type="SAM" id="Coils"/>
    </source>
</evidence>
<evidence type="ECO:0000259" key="7">
    <source>
        <dbReference type="PROSITE" id="PS51444"/>
    </source>
</evidence>
<dbReference type="PANTHER" id="PTHR45691:SF6">
    <property type="entry name" value="PROTEIN DIAPHANOUS"/>
    <property type="match status" value="1"/>
</dbReference>
<dbReference type="InterPro" id="IPR044933">
    <property type="entry name" value="DIA_GBD_sf"/>
</dbReference>
<protein>
    <submittedName>
        <fullName evidence="8">Diaphonous</fullName>
    </submittedName>
</protein>
<dbReference type="GO" id="GO:0003779">
    <property type="term" value="F:actin binding"/>
    <property type="evidence" value="ECO:0007669"/>
    <property type="project" value="InterPro"/>
</dbReference>
<dbReference type="Gene3D" id="1.20.58.630">
    <property type="match status" value="1"/>
</dbReference>
<feature type="region of interest" description="Disordered" evidence="4">
    <location>
        <begin position="1"/>
        <end position="56"/>
    </location>
</feature>
<dbReference type="Gene3D" id="1.10.20.40">
    <property type="entry name" value="Formin, diaphanous GTPase-binding domain"/>
    <property type="match status" value="1"/>
</dbReference>
<dbReference type="Gene3D" id="1.20.58.2220">
    <property type="entry name" value="Formin, FH2 domain"/>
    <property type="match status" value="1"/>
</dbReference>
<dbReference type="Pfam" id="PF02181">
    <property type="entry name" value="FH2"/>
    <property type="match status" value="1"/>
</dbReference>
<feature type="compositionally biased region" description="Pro residues" evidence="4">
    <location>
        <begin position="509"/>
        <end position="595"/>
    </location>
</feature>
<feature type="region of interest" description="Disordered" evidence="4">
    <location>
        <begin position="1054"/>
        <end position="1129"/>
    </location>
</feature>
<dbReference type="PANTHER" id="PTHR45691">
    <property type="entry name" value="PROTEIN DIAPHANOUS"/>
    <property type="match status" value="1"/>
</dbReference>
<dbReference type="GO" id="GO:0031267">
    <property type="term" value="F:small GTPase binding"/>
    <property type="evidence" value="ECO:0007669"/>
    <property type="project" value="InterPro"/>
</dbReference>
<dbReference type="InterPro" id="IPR051412">
    <property type="entry name" value="Formin_Homology_Diaphanous_sf"/>
</dbReference>
<dbReference type="Gene3D" id="1.10.238.150">
    <property type="entry name" value="Formin, FH3 diaphanous domain"/>
    <property type="match status" value="1"/>
</dbReference>
<feature type="domain" description="DAD" evidence="5">
    <location>
        <begin position="1031"/>
        <end position="1065"/>
    </location>
</feature>
<dbReference type="GO" id="GO:0030041">
    <property type="term" value="P:actin filament polymerization"/>
    <property type="evidence" value="ECO:0007669"/>
    <property type="project" value="TreeGrafter"/>
</dbReference>
<sequence>MDNKKDKEKNRNSILGIKLPGKAGGKTKTKSTSSAPSKGPPGEEHGSNGSDPFNESVDISMAAGKDVNEMFEKLLDDMNLTEEKKAPLRAKDTGFKRQMLTMQARGSTKGRGGELDTPQAFVQELMNADLRGPKRTQVLETLRVSLTSKPVSWVMEFGEKGLNAILKNLTYCCDNFQERRSTYECIRCLKAFMNNTFGLKRILEHEEALTIMSRTVDPADPPTMLEAVRLLAAICLVPPKGHEKALEGITVCGEIRGQERFLPIISGLGMRDNPAMQVACIQLVNAIVSTPDDLDFRMHLRNEFMRTGLNDLIGWLDAQEDEELKTHVHIFHEHKDEDMEEFSHRYDNIRLEMDNPKACFDVIHNTISNTVAEPYFLSILQHLLSIRDDMYARPQYYKLIEECITQIVLHRSGCDPDFRATKFDIDVEPLLSSLTGSSKFEDSGADMSMADISIKLDTALTAKQEAEAKATSLESKLQQYESELQQLKEGIKQGIGDNISKVLNKPGGDGPPPPPPPPPPPLPGGGGPPPPPPPPPPPLPGGGGPPPPPPPPLPGFGPPPPPPLPGFGPPPPPPPPGMGPPPPPGGPPGPPPPPGLFGAPKAPSNQLPHGLAPKKKYTTTTQTKRLNWTKLNPKNLEKDSIWVNLHEDQYESQEIFSNLELLFSTKAPPKKEVSEATEKKPAKKGKELKVLDMKSGQNLSILLSSMKLPFDEIRRRILAVDEENLTTNMMEQLIKCMPEPDDMKKLADLKDQYTELAEPEQFAVTMSSIKRLAPRLNSILFKMRFPELVSDIKPDLVAATEALDEVKNSRKFARLLELLLLMGNYLNAGSRNAESFGFDISFLTKLEGTKNQDGSMTMLHFLAQVLEEKYPDVLGFLDETIHVEKAARVSSETIQKNINTMGKQLKDLELDMKTLGKSNDPEDKFSEVMKVFLKDAQQQQELLAAMYKKLETLFESTAKYFAFDPKKYTMEEFFSDMKTFKDSLQKALKENAKMRETQEKIRRAKEAKEKAEREKKEKKLRQAAILDMTTDDNQEGVMDNLLEALKTGSAFNVNREKRDGKRRTPRAAGAERRAQLARSRSRQNLLEGTAVKDIDFNDNRTVEQENAKNKGNKNDELESEKMLEQLKAL</sequence>
<dbReference type="InterPro" id="IPR016024">
    <property type="entry name" value="ARM-type_fold"/>
</dbReference>
<dbReference type="InterPro" id="IPR010473">
    <property type="entry name" value="GTPase-bd"/>
</dbReference>
<name>A0A410SF62_9EUPU</name>
<dbReference type="InterPro" id="IPR010472">
    <property type="entry name" value="FH3_dom"/>
</dbReference>
<proteinExistence type="evidence at transcript level"/>
<keyword evidence="2 3" id="KW-0175">Coiled coil</keyword>
<dbReference type="InterPro" id="IPR014768">
    <property type="entry name" value="GBD/FH3_dom"/>
</dbReference>
<gene>
    <name evidence="8" type="primary">diaph</name>
</gene>
<feature type="compositionally biased region" description="Basic and acidic residues" evidence="4">
    <location>
        <begin position="1"/>
        <end position="11"/>
    </location>
</feature>